<dbReference type="OrthoDB" id="6126810at2759"/>
<protein>
    <submittedName>
        <fullName evidence="1">Uncharacterized protein</fullName>
    </submittedName>
</protein>
<evidence type="ECO:0000313" key="2">
    <source>
        <dbReference type="Proteomes" id="UP000005408"/>
    </source>
</evidence>
<sequence>MDIDSRYVPERARNPRMPATKENLKYKYNKLGKELDTIRSEYENNVYSVIQNLERRYDETRNWPLPCYRKLKSMIKDSTNDVVISKCRVPVHEHSIKNMGDRKNVYEQYTTMVYQNPKLAAAAEKYGHSGLLGYCILQKAIEDKQRRSPRKDVEKMHKEEIETENDDLKHHIRCYDCKFLRAQDTLRELKEGYSESKRYMPHLRYRRMKKMIERVIEKKELLQLD</sequence>
<name>A0A8W8NU73_MAGGI</name>
<proteinExistence type="predicted"/>
<dbReference type="EnsemblMetazoa" id="G8199.1">
    <property type="protein sequence ID" value="G8199.1:cds"/>
    <property type="gene ID" value="G8199"/>
</dbReference>
<organism evidence="1 2">
    <name type="scientific">Magallana gigas</name>
    <name type="common">Pacific oyster</name>
    <name type="synonym">Crassostrea gigas</name>
    <dbReference type="NCBI Taxonomy" id="29159"/>
    <lineage>
        <taxon>Eukaryota</taxon>
        <taxon>Metazoa</taxon>
        <taxon>Spiralia</taxon>
        <taxon>Lophotrochozoa</taxon>
        <taxon>Mollusca</taxon>
        <taxon>Bivalvia</taxon>
        <taxon>Autobranchia</taxon>
        <taxon>Pteriomorphia</taxon>
        <taxon>Ostreida</taxon>
        <taxon>Ostreoidea</taxon>
        <taxon>Ostreidae</taxon>
        <taxon>Magallana</taxon>
    </lineage>
</organism>
<reference evidence="1" key="1">
    <citation type="submission" date="2022-08" db="UniProtKB">
        <authorList>
            <consortium name="EnsemblMetazoa"/>
        </authorList>
    </citation>
    <scope>IDENTIFICATION</scope>
    <source>
        <strain evidence="1">05x7-T-G4-1.051#20</strain>
    </source>
</reference>
<evidence type="ECO:0000313" key="1">
    <source>
        <dbReference type="EnsemblMetazoa" id="G8199.1:cds"/>
    </source>
</evidence>
<dbReference type="Proteomes" id="UP000005408">
    <property type="component" value="Unassembled WGS sequence"/>
</dbReference>
<dbReference type="AlphaFoldDB" id="A0A8W8NU73"/>
<accession>A0A8W8NU73</accession>
<keyword evidence="2" id="KW-1185">Reference proteome</keyword>